<evidence type="ECO:0000313" key="2">
    <source>
        <dbReference type="Proteomes" id="UP000023152"/>
    </source>
</evidence>
<dbReference type="Proteomes" id="UP000023152">
    <property type="component" value="Unassembled WGS sequence"/>
</dbReference>
<dbReference type="EMBL" id="ASPP01012309">
    <property type="protein sequence ID" value="ETO20729.1"/>
    <property type="molecule type" value="Genomic_DNA"/>
</dbReference>
<sequence>MKHPEFETILETENLTAYQPNSNRELFKSSSNLFQEFSTVKTTKETSLDKNESTTKDDKLSLTDASFDDRPYSGGFQKLHKETSLTTEDLSWKKEELNNNDLTDEWFLEDISQQSDESELTLFQTVSLGVSEISQLQQMKWGKNYLPQKVGKLENSVSFFSSFFSQIFCILLM</sequence>
<gene>
    <name evidence="1" type="ORF">RFI_16489</name>
</gene>
<name>X6N4N8_RETFI</name>
<accession>X6N4N8</accession>
<dbReference type="AlphaFoldDB" id="X6N4N8"/>
<proteinExistence type="predicted"/>
<organism evidence="1 2">
    <name type="scientific">Reticulomyxa filosa</name>
    <dbReference type="NCBI Taxonomy" id="46433"/>
    <lineage>
        <taxon>Eukaryota</taxon>
        <taxon>Sar</taxon>
        <taxon>Rhizaria</taxon>
        <taxon>Retaria</taxon>
        <taxon>Foraminifera</taxon>
        <taxon>Monothalamids</taxon>
        <taxon>Reticulomyxidae</taxon>
        <taxon>Reticulomyxa</taxon>
    </lineage>
</organism>
<comment type="caution">
    <text evidence="1">The sequence shown here is derived from an EMBL/GenBank/DDBJ whole genome shotgun (WGS) entry which is preliminary data.</text>
</comment>
<keyword evidence="2" id="KW-1185">Reference proteome</keyword>
<evidence type="ECO:0000313" key="1">
    <source>
        <dbReference type="EMBL" id="ETO20729.1"/>
    </source>
</evidence>
<protein>
    <submittedName>
        <fullName evidence="1">Uncharacterized protein</fullName>
    </submittedName>
</protein>
<reference evidence="1 2" key="1">
    <citation type="journal article" date="2013" name="Curr. Biol.">
        <title>The Genome of the Foraminiferan Reticulomyxa filosa.</title>
        <authorList>
            <person name="Glockner G."/>
            <person name="Hulsmann N."/>
            <person name="Schleicher M."/>
            <person name="Noegel A.A."/>
            <person name="Eichinger L."/>
            <person name="Gallinger C."/>
            <person name="Pawlowski J."/>
            <person name="Sierra R."/>
            <person name="Euteneuer U."/>
            <person name="Pillet L."/>
            <person name="Moustafa A."/>
            <person name="Platzer M."/>
            <person name="Groth M."/>
            <person name="Szafranski K."/>
            <person name="Schliwa M."/>
        </authorList>
    </citation>
    <scope>NUCLEOTIDE SEQUENCE [LARGE SCALE GENOMIC DNA]</scope>
</reference>